<gene>
    <name evidence="14" type="ORF">DGYR_LOCUS10806</name>
</gene>
<evidence type="ECO:0000259" key="13">
    <source>
        <dbReference type="Pfam" id="PF10283"/>
    </source>
</evidence>
<feature type="region of interest" description="Disordered" evidence="12">
    <location>
        <begin position="37"/>
        <end position="92"/>
    </location>
</feature>
<comment type="caution">
    <text evidence="14">The sequence shown here is derived from an EMBL/GenBank/DDBJ whole genome shotgun (WGS) entry which is preliminary data.</text>
</comment>
<evidence type="ECO:0000313" key="14">
    <source>
        <dbReference type="EMBL" id="CAD5123083.1"/>
    </source>
</evidence>
<keyword evidence="8" id="KW-0539">Nucleus</keyword>
<feature type="binding site" evidence="10">
    <location>
        <position position="457"/>
    </location>
    <ligand>
        <name>substrate</name>
    </ligand>
</feature>
<organism evidence="14 15">
    <name type="scientific">Dimorphilus gyrociliatus</name>
    <dbReference type="NCBI Taxonomy" id="2664684"/>
    <lineage>
        <taxon>Eukaryota</taxon>
        <taxon>Metazoa</taxon>
        <taxon>Spiralia</taxon>
        <taxon>Lophotrochozoa</taxon>
        <taxon>Annelida</taxon>
        <taxon>Polychaeta</taxon>
        <taxon>Polychaeta incertae sedis</taxon>
        <taxon>Dinophilidae</taxon>
        <taxon>Dimorphilus</taxon>
    </lineage>
</organism>
<proteinExistence type="inferred from homology"/>
<dbReference type="GO" id="GO:0005634">
    <property type="term" value="C:nucleus"/>
    <property type="evidence" value="ECO:0007669"/>
    <property type="project" value="UniProtKB-SubCell"/>
</dbReference>
<dbReference type="PANTHER" id="PTHR12415:SF0">
    <property type="entry name" value="TYROSYL-DNA PHOSPHODIESTERASE 1"/>
    <property type="match status" value="1"/>
</dbReference>
<dbReference type="Pfam" id="PF10283">
    <property type="entry name" value="zf-CCHH"/>
    <property type="match status" value="1"/>
</dbReference>
<feature type="site" description="Interaction with DNA" evidence="11">
    <location>
        <position position="480"/>
    </location>
</feature>
<dbReference type="InterPro" id="IPR010347">
    <property type="entry name" value="Tdp1"/>
</dbReference>
<dbReference type="InterPro" id="IPR019406">
    <property type="entry name" value="APLF_PBZ"/>
</dbReference>
<feature type="compositionally biased region" description="Polar residues" evidence="12">
    <location>
        <begin position="65"/>
        <end position="76"/>
    </location>
</feature>
<dbReference type="GO" id="GO:0003697">
    <property type="term" value="F:single-stranded DNA binding"/>
    <property type="evidence" value="ECO:0007669"/>
    <property type="project" value="TreeGrafter"/>
</dbReference>
<feature type="domain" description="PBZ-type" evidence="13">
    <location>
        <begin position="93"/>
        <end position="115"/>
    </location>
</feature>
<sequence>MSTDEEIARKLQEEFDRENEIALRQVEEDSRFAASLMDKKASSKRKWPSEADLFGDSEEEDSPNKKPSLTRQETNHSISSSNEESEKDDGYAKKECPYGSNCYRKNPKHFLEFTHSKGSFSESLNDKWNRSSPFNFFLTKAKGIDNKYNANQSVHIKEILSESFGELVQSAQFNYKIDVDWLVQCYPESFRSKPLLIVHGFKGREKQDLESEAAKYDHIGFCQARLDIAYGTHHSKMMLLKYTDGIRVVIHTANLVHGDWHQKTQGVWISPLFPILLGQGSGESDTKFRKDLIDYLTAYNHPKLRSWIEMIKTHDFSDCRVHLVASVPGRHTDISKDKWGHLKLRKLLKQVEPSCKQWPIVGQFSSIGSLGAKSEDWLCSEWLSSLSTMGQTLVEKSQLRLVFPSVDNVRLSLEGYPAGGSLPYSIHTAKKQTYLHSFLHVWKSDRNGRTQASPHIKTYMRMSPDGENLAWFACTSANLSKAAWGVLEKKGYQLMIRSYEIGVLFLPKSFSKEVFKIKDDNFLVPFDLPPTPYEKSDHPWIWDIPHVNKPDTHGMKWCPN</sequence>
<evidence type="ECO:0000256" key="12">
    <source>
        <dbReference type="SAM" id="MobiDB-lite"/>
    </source>
</evidence>
<comment type="similarity">
    <text evidence="2">Belongs to the tyrosyl-DNA phosphodiesterase family.</text>
</comment>
<protein>
    <submittedName>
        <fullName evidence="14">DgyrCDS11459</fullName>
    </submittedName>
</protein>
<evidence type="ECO:0000256" key="4">
    <source>
        <dbReference type="ARBA" id="ARBA00022763"/>
    </source>
</evidence>
<dbReference type="PANTHER" id="PTHR12415">
    <property type="entry name" value="TYROSYL-DNA PHOSPHODIESTERASE 1"/>
    <property type="match status" value="1"/>
</dbReference>
<evidence type="ECO:0000256" key="5">
    <source>
        <dbReference type="ARBA" id="ARBA00022801"/>
    </source>
</evidence>
<evidence type="ECO:0000256" key="10">
    <source>
        <dbReference type="PIRSR" id="PIRSR610347-2"/>
    </source>
</evidence>
<feature type="binding site" evidence="10">
    <location>
        <position position="236"/>
    </location>
    <ligand>
        <name>substrate</name>
    </ligand>
</feature>
<keyword evidence="4" id="KW-0227">DNA damage</keyword>
<evidence type="ECO:0000256" key="11">
    <source>
        <dbReference type="PIRSR" id="PIRSR610347-3"/>
    </source>
</evidence>
<dbReference type="GO" id="GO:0003690">
    <property type="term" value="F:double-stranded DNA binding"/>
    <property type="evidence" value="ECO:0007669"/>
    <property type="project" value="TreeGrafter"/>
</dbReference>
<keyword evidence="15" id="KW-1185">Reference proteome</keyword>
<evidence type="ECO:0000256" key="3">
    <source>
        <dbReference type="ARBA" id="ARBA00022722"/>
    </source>
</evidence>
<dbReference type="GO" id="GO:0017005">
    <property type="term" value="F:3'-tyrosyl-DNA phosphodiesterase activity"/>
    <property type="evidence" value="ECO:0007669"/>
    <property type="project" value="TreeGrafter"/>
</dbReference>
<dbReference type="AlphaFoldDB" id="A0A7I8W3E8"/>
<keyword evidence="5" id="KW-0378">Hydrolase</keyword>
<dbReference type="Proteomes" id="UP000549394">
    <property type="component" value="Unassembled WGS sequence"/>
</dbReference>
<evidence type="ECO:0000256" key="1">
    <source>
        <dbReference type="ARBA" id="ARBA00004123"/>
    </source>
</evidence>
<evidence type="ECO:0000256" key="7">
    <source>
        <dbReference type="ARBA" id="ARBA00023204"/>
    </source>
</evidence>
<name>A0A7I8W3E8_9ANNE</name>
<keyword evidence="6" id="KW-0269">Exonuclease</keyword>
<evidence type="ECO:0000256" key="2">
    <source>
        <dbReference type="ARBA" id="ARBA00010205"/>
    </source>
</evidence>
<dbReference type="Pfam" id="PF06087">
    <property type="entry name" value="Tyr-DNA_phospho"/>
    <property type="match status" value="1"/>
</dbReference>
<dbReference type="GO" id="GO:0006281">
    <property type="term" value="P:DNA repair"/>
    <property type="evidence" value="ECO:0007669"/>
    <property type="project" value="UniProtKB-KW"/>
</dbReference>
<evidence type="ECO:0000256" key="6">
    <source>
        <dbReference type="ARBA" id="ARBA00022839"/>
    </source>
</evidence>
<evidence type="ECO:0000256" key="8">
    <source>
        <dbReference type="ARBA" id="ARBA00023242"/>
    </source>
</evidence>
<dbReference type="Gene3D" id="3.30.870.10">
    <property type="entry name" value="Endonuclease Chain A"/>
    <property type="match status" value="2"/>
</dbReference>
<evidence type="ECO:0000313" key="15">
    <source>
        <dbReference type="Proteomes" id="UP000549394"/>
    </source>
</evidence>
<reference evidence="14 15" key="1">
    <citation type="submission" date="2020-08" db="EMBL/GenBank/DDBJ databases">
        <authorList>
            <person name="Hejnol A."/>
        </authorList>
    </citation>
    <scope>NUCLEOTIDE SEQUENCE [LARGE SCALE GENOMIC DNA]</scope>
</reference>
<feature type="active site" description="Nucleophile" evidence="9">
    <location>
        <position position="234"/>
    </location>
</feature>
<dbReference type="OrthoDB" id="47785at2759"/>
<accession>A0A7I8W3E8</accession>
<dbReference type="CDD" id="cd09193">
    <property type="entry name" value="PLDc_mTdp1_1"/>
    <property type="match status" value="1"/>
</dbReference>
<dbReference type="CDD" id="cd09195">
    <property type="entry name" value="PLDc_mTdp1_2"/>
    <property type="match status" value="1"/>
</dbReference>
<evidence type="ECO:0000256" key="9">
    <source>
        <dbReference type="PIRSR" id="PIRSR610347-1"/>
    </source>
</evidence>
<dbReference type="GO" id="GO:0004527">
    <property type="term" value="F:exonuclease activity"/>
    <property type="evidence" value="ECO:0007669"/>
    <property type="project" value="UniProtKB-KW"/>
</dbReference>
<feature type="active site" description="Proton donor/acceptor" evidence="9">
    <location>
        <position position="455"/>
    </location>
</feature>
<keyword evidence="7" id="KW-0234">DNA repair</keyword>
<keyword evidence="3" id="KW-0540">Nuclease</keyword>
<dbReference type="SUPFAM" id="SSF56024">
    <property type="entry name" value="Phospholipase D/nuclease"/>
    <property type="match status" value="2"/>
</dbReference>
<comment type="subcellular location">
    <subcellularLocation>
        <location evidence="1">Nucleus</location>
    </subcellularLocation>
</comment>
<dbReference type="EMBL" id="CAJFCJ010000019">
    <property type="protein sequence ID" value="CAD5123083.1"/>
    <property type="molecule type" value="Genomic_DNA"/>
</dbReference>